<keyword evidence="1" id="KW-0812">Transmembrane</keyword>
<feature type="transmembrane region" description="Helical" evidence="1">
    <location>
        <begin position="12"/>
        <end position="36"/>
    </location>
</feature>
<dbReference type="Proteomes" id="UP001596289">
    <property type="component" value="Unassembled WGS sequence"/>
</dbReference>
<evidence type="ECO:0000256" key="1">
    <source>
        <dbReference type="SAM" id="Phobius"/>
    </source>
</evidence>
<accession>A0ABW1RC41</accession>
<comment type="caution">
    <text evidence="2">The sequence shown here is derived from an EMBL/GenBank/DDBJ whole genome shotgun (WGS) entry which is preliminary data.</text>
</comment>
<proteinExistence type="predicted"/>
<name>A0ABW1RC41_9LACO</name>
<gene>
    <name evidence="2" type="ORF">ACFQGP_01195</name>
</gene>
<reference evidence="3" key="1">
    <citation type="journal article" date="2019" name="Int. J. Syst. Evol. Microbiol.">
        <title>The Global Catalogue of Microorganisms (GCM) 10K type strain sequencing project: providing services to taxonomists for standard genome sequencing and annotation.</title>
        <authorList>
            <consortium name="The Broad Institute Genomics Platform"/>
            <consortium name="The Broad Institute Genome Sequencing Center for Infectious Disease"/>
            <person name="Wu L."/>
            <person name="Ma J."/>
        </authorList>
    </citation>
    <scope>NUCLEOTIDE SEQUENCE [LARGE SCALE GENOMIC DNA]</scope>
    <source>
        <strain evidence="3">CCM 8904</strain>
    </source>
</reference>
<evidence type="ECO:0000313" key="3">
    <source>
        <dbReference type="Proteomes" id="UP001596289"/>
    </source>
</evidence>
<organism evidence="2 3">
    <name type="scientific">Loigolactobacillus jiayinensis</name>
    <dbReference type="NCBI Taxonomy" id="2486016"/>
    <lineage>
        <taxon>Bacteria</taxon>
        <taxon>Bacillati</taxon>
        <taxon>Bacillota</taxon>
        <taxon>Bacilli</taxon>
        <taxon>Lactobacillales</taxon>
        <taxon>Lactobacillaceae</taxon>
        <taxon>Loigolactobacillus</taxon>
    </lineage>
</organism>
<protein>
    <recommendedName>
        <fullName evidence="4">Capsular polysaccharide biosynthesis protein</fullName>
    </recommendedName>
</protein>
<sequence>MKQPSVSLNRLFYLLKGVLLSGLIFGVIGFIFSIVVPPKATTIYHSRALISLTQVRSQKIGQTQYLRYSNGSELSQVFINNFKSPTTNKAVSRALKKADLAATFTRPNDIAAITLKNSGLIEIKVTTGKPRAAVKAANIAAKVAVQQFEKQYQLHNSRVLARATSADRQITTISRSELMIKFIFAGILLGFLWIFVRELWQRHVTSR</sequence>
<dbReference type="RefSeq" id="WP_125552586.1">
    <property type="nucleotide sequence ID" value="NZ_JBHSSL010000009.1"/>
</dbReference>
<keyword evidence="1" id="KW-1133">Transmembrane helix</keyword>
<feature type="transmembrane region" description="Helical" evidence="1">
    <location>
        <begin position="178"/>
        <end position="196"/>
    </location>
</feature>
<dbReference type="EMBL" id="JBHSSL010000009">
    <property type="protein sequence ID" value="MFC6169204.1"/>
    <property type="molecule type" value="Genomic_DNA"/>
</dbReference>
<keyword evidence="1" id="KW-0472">Membrane</keyword>
<evidence type="ECO:0008006" key="4">
    <source>
        <dbReference type="Google" id="ProtNLM"/>
    </source>
</evidence>
<evidence type="ECO:0000313" key="2">
    <source>
        <dbReference type="EMBL" id="MFC6169204.1"/>
    </source>
</evidence>
<keyword evidence="3" id="KW-1185">Reference proteome</keyword>